<dbReference type="Proteomes" id="UP000070258">
    <property type="component" value="Unassembled WGS sequence"/>
</dbReference>
<reference evidence="2" key="1">
    <citation type="submission" date="2016-02" db="EMBL/GenBank/DDBJ databases">
        <authorList>
            <person name="Wen L."/>
            <person name="He K."/>
            <person name="Yang H."/>
        </authorList>
    </citation>
    <scope>NUCLEOTIDE SEQUENCE [LARGE SCALE GENOMIC DNA]</scope>
    <source>
        <strain evidence="2">JCM 15929</strain>
    </source>
</reference>
<accession>A0A138AW78</accession>
<proteinExistence type="predicted"/>
<organism evidence="1 2">
    <name type="scientific">Tsukamurella pseudospumae</name>
    <dbReference type="NCBI Taxonomy" id="239498"/>
    <lineage>
        <taxon>Bacteria</taxon>
        <taxon>Bacillati</taxon>
        <taxon>Actinomycetota</taxon>
        <taxon>Actinomycetes</taxon>
        <taxon>Mycobacteriales</taxon>
        <taxon>Tsukamurellaceae</taxon>
        <taxon>Tsukamurella</taxon>
    </lineage>
</organism>
<name>A0A138AW78_9ACTN</name>
<comment type="caution">
    <text evidence="1">The sequence shown here is derived from an EMBL/GenBank/DDBJ whole genome shotgun (WGS) entry which is preliminary data.</text>
</comment>
<dbReference type="STRING" id="239498.AXK60_02125"/>
<protein>
    <submittedName>
        <fullName evidence="1">Uncharacterized protein</fullName>
    </submittedName>
</protein>
<dbReference type="EMBL" id="LSRF01000001">
    <property type="protein sequence ID" value="KXP14708.1"/>
    <property type="molecule type" value="Genomic_DNA"/>
</dbReference>
<evidence type="ECO:0000313" key="1">
    <source>
        <dbReference type="EMBL" id="KXP14708.1"/>
    </source>
</evidence>
<evidence type="ECO:0000313" key="2">
    <source>
        <dbReference type="Proteomes" id="UP000070258"/>
    </source>
</evidence>
<gene>
    <name evidence="1" type="ORF">AXK60_02125</name>
</gene>
<sequence length="305" mass="32848">MSDFGAEGPWQITTPLTPSDALDLLTDLVRPTPEVHPALVRACAQVLAHDFREGNGLLYAAGADEAADAALTRWALRMPSGLRIKQSGIVPIEFSPEQCRAELLNVTAWNRRIITAAPSVIPPCVAALGMPVAEATIATYQASIPRLALDALVTALATHLHAQKHGPRVEPTKLRMDWSAFTVEGDTTDRELDRQIAALLSDPYPEGSRYDREVLRLYSDAIYACPDVSYLRLAQIVTAAFELDPDGSLLSLEASGTPEAVLGVHAVLDEAITAGVVHLGQKQWDWLRSEAALARTHLGLANPAA</sequence>
<dbReference type="AlphaFoldDB" id="A0A138AW78"/>